<dbReference type="EMBL" id="JADCTT010000001">
    <property type="protein sequence ID" value="KAF9759011.1"/>
    <property type="molecule type" value="Genomic_DNA"/>
</dbReference>
<keyword evidence="1" id="KW-0472">Membrane</keyword>
<comment type="caution">
    <text evidence="2">The sequence shown here is derived from an EMBL/GenBank/DDBJ whole genome shotgun (WGS) entry which is preliminary data.</text>
</comment>
<proteinExistence type="predicted"/>
<feature type="transmembrane region" description="Helical" evidence="1">
    <location>
        <begin position="29"/>
        <end position="51"/>
    </location>
</feature>
<keyword evidence="1" id="KW-0812">Transmembrane</keyword>
<evidence type="ECO:0000313" key="2">
    <source>
        <dbReference type="EMBL" id="KAF9759011.1"/>
    </source>
</evidence>
<organism evidence="2 3">
    <name type="scientific">Bionectria ochroleuca</name>
    <name type="common">Gliocladium roseum</name>
    <dbReference type="NCBI Taxonomy" id="29856"/>
    <lineage>
        <taxon>Eukaryota</taxon>
        <taxon>Fungi</taxon>
        <taxon>Dikarya</taxon>
        <taxon>Ascomycota</taxon>
        <taxon>Pezizomycotina</taxon>
        <taxon>Sordariomycetes</taxon>
        <taxon>Hypocreomycetidae</taxon>
        <taxon>Hypocreales</taxon>
        <taxon>Bionectriaceae</taxon>
        <taxon>Clonostachys</taxon>
    </lineage>
</organism>
<dbReference type="Proteomes" id="UP000616885">
    <property type="component" value="Unassembled WGS sequence"/>
</dbReference>
<dbReference type="AlphaFoldDB" id="A0A8H7NNF7"/>
<accession>A0A8H7NNF7</accession>
<gene>
    <name evidence="2" type="ORF">IM811_000705</name>
</gene>
<keyword evidence="1" id="KW-1133">Transmembrane helix</keyword>
<reference evidence="2" key="1">
    <citation type="submission" date="2020-10" db="EMBL/GenBank/DDBJ databases">
        <title>High-Quality Genome Resource of Clonostachys rosea strain S41 by Oxford Nanopore Long-Read Sequencing.</title>
        <authorList>
            <person name="Wang H."/>
        </authorList>
    </citation>
    <scope>NUCLEOTIDE SEQUENCE</scope>
    <source>
        <strain evidence="2">S41</strain>
    </source>
</reference>
<evidence type="ECO:0000256" key="1">
    <source>
        <dbReference type="SAM" id="Phobius"/>
    </source>
</evidence>
<name>A0A8H7NNF7_BIOOC</name>
<evidence type="ECO:0000313" key="3">
    <source>
        <dbReference type="Proteomes" id="UP000616885"/>
    </source>
</evidence>
<protein>
    <submittedName>
        <fullName evidence="2">Uncharacterized protein</fullName>
    </submittedName>
</protein>
<sequence length="140" mass="15936">MEHDFRKAGCIAEPQAHKNARVHFMYKSGVFGCFFVFSGLGFSSFSFFSFIEGNAFDPKSSASLHLETGSHRNSQPCRLFSTLAWRLVLRLGVFKGQVRQAIIVFHKPLLCTLTGCIHRLGRWHLWSEYTYLSFILSGLP</sequence>